<evidence type="ECO:0000313" key="2">
    <source>
        <dbReference type="EMBL" id="RHZ81011.1"/>
    </source>
</evidence>
<evidence type="ECO:0000259" key="1">
    <source>
        <dbReference type="PROSITE" id="PS50011"/>
    </source>
</evidence>
<sequence length="579" mass="67956">MDGKFIQDTQLNANGNHEVIEWIPYDRFKDVKQIGKGGFGTMHYARWIDRPIREWGIENQQRKKYPKDKEVVLKNGNDKIGKFIQDTQLNANGNHEVIEWIPYDRFKDVKQIGKGGFGTMHYARWIDRPIREWGIENQQRKKYPKDKEVVLKKFDDFVNFNDVLNESLKNTAHFNGITQDPETPSYMMVLEYAADGNLREYLKNNINWNQKLKNLFELSLRMTNIHKLDIVHQNFHPGNILSFDFTYSMMISDFGLKVLSGEEYTKAADVYSFGIIAYEIVTGFPPYPDIPHNKDLAMKICNGLQPKIPFHTPKLITRIIMRCWDARVTNRPTFKELGDELQKYNKDYFIHLCERRNKDLGIVIQIIKAKEFSENQESTTTTTTTPLNYQTHPQAIYTSRLLNFSNLSKPKNEENFERELEELTESMSLVNLAMKICNGLQPKIPFHTPKLITRIIMRCWDARVTNRPTFKELGDELQKYNKDYFIHLCERRNKDLGIVIQIIKAKEFSENQESTTTTTTTPLNYQTHPQAIYTSRLLNFSNLSKPKNEENFERELEELTESMSLAYNMNSSSHLYKFN</sequence>
<name>A0A397IYI3_9GLOM</name>
<dbReference type="PANTHER" id="PTHR44329">
    <property type="entry name" value="SERINE/THREONINE-PROTEIN KINASE TNNI3K-RELATED"/>
    <property type="match status" value="1"/>
</dbReference>
<dbReference type="InterPro" id="IPR011009">
    <property type="entry name" value="Kinase-like_dom_sf"/>
</dbReference>
<accession>A0A397IYI3</accession>
<dbReference type="SUPFAM" id="SSF56112">
    <property type="entry name" value="Protein kinase-like (PK-like)"/>
    <property type="match status" value="2"/>
</dbReference>
<dbReference type="Gene3D" id="1.10.510.10">
    <property type="entry name" value="Transferase(Phosphotransferase) domain 1"/>
    <property type="match status" value="2"/>
</dbReference>
<dbReference type="EMBL" id="PQFF01000121">
    <property type="protein sequence ID" value="RHZ81011.1"/>
    <property type="molecule type" value="Genomic_DNA"/>
</dbReference>
<dbReference type="PROSITE" id="PS50011">
    <property type="entry name" value="PROTEIN_KINASE_DOM"/>
    <property type="match status" value="1"/>
</dbReference>
<feature type="domain" description="Protein kinase" evidence="1">
    <location>
        <begin position="106"/>
        <end position="349"/>
    </location>
</feature>
<reference evidence="2 3" key="1">
    <citation type="submission" date="2018-08" db="EMBL/GenBank/DDBJ databases">
        <title>Genome and evolution of the arbuscular mycorrhizal fungus Diversispora epigaea (formerly Glomus versiforme) and its bacterial endosymbionts.</title>
        <authorList>
            <person name="Sun X."/>
            <person name="Fei Z."/>
            <person name="Harrison M."/>
        </authorList>
    </citation>
    <scope>NUCLEOTIDE SEQUENCE [LARGE SCALE GENOMIC DNA]</scope>
    <source>
        <strain evidence="2 3">IT104</strain>
    </source>
</reference>
<proteinExistence type="predicted"/>
<dbReference type="GO" id="GO:0004674">
    <property type="term" value="F:protein serine/threonine kinase activity"/>
    <property type="evidence" value="ECO:0007669"/>
    <property type="project" value="TreeGrafter"/>
</dbReference>
<dbReference type="Proteomes" id="UP000266861">
    <property type="component" value="Unassembled WGS sequence"/>
</dbReference>
<organism evidence="2 3">
    <name type="scientific">Diversispora epigaea</name>
    <dbReference type="NCBI Taxonomy" id="1348612"/>
    <lineage>
        <taxon>Eukaryota</taxon>
        <taxon>Fungi</taxon>
        <taxon>Fungi incertae sedis</taxon>
        <taxon>Mucoromycota</taxon>
        <taxon>Glomeromycotina</taxon>
        <taxon>Glomeromycetes</taxon>
        <taxon>Diversisporales</taxon>
        <taxon>Diversisporaceae</taxon>
        <taxon>Diversispora</taxon>
    </lineage>
</organism>
<dbReference type="Pfam" id="PF07714">
    <property type="entry name" value="PK_Tyr_Ser-Thr"/>
    <property type="match status" value="2"/>
</dbReference>
<protein>
    <recommendedName>
        <fullName evidence="1">Protein kinase domain-containing protein</fullName>
    </recommendedName>
</protein>
<gene>
    <name evidence="2" type="ORF">Glove_130g20</name>
</gene>
<evidence type="ECO:0000313" key="3">
    <source>
        <dbReference type="Proteomes" id="UP000266861"/>
    </source>
</evidence>
<dbReference type="GO" id="GO:0005524">
    <property type="term" value="F:ATP binding"/>
    <property type="evidence" value="ECO:0007669"/>
    <property type="project" value="InterPro"/>
</dbReference>
<dbReference type="InterPro" id="IPR051681">
    <property type="entry name" value="Ser/Thr_Kinases-Pseudokinases"/>
</dbReference>
<comment type="caution">
    <text evidence="2">The sequence shown here is derived from an EMBL/GenBank/DDBJ whole genome shotgun (WGS) entry which is preliminary data.</text>
</comment>
<dbReference type="InterPro" id="IPR001245">
    <property type="entry name" value="Ser-Thr/Tyr_kinase_cat_dom"/>
</dbReference>
<keyword evidence="3" id="KW-1185">Reference proteome</keyword>
<dbReference type="OrthoDB" id="6718656at2759"/>
<dbReference type="AlphaFoldDB" id="A0A397IYI3"/>
<dbReference type="STRING" id="1348612.A0A397IYI3"/>
<dbReference type="InterPro" id="IPR000719">
    <property type="entry name" value="Prot_kinase_dom"/>
</dbReference>